<sequence>MEHPCFSARIAGKHLSISNKPILQHLQTCHSAVVQSL</sequence>
<dbReference type="AlphaFoldDB" id="A0A0A9FND1"/>
<protein>
    <submittedName>
        <fullName evidence="1">Uncharacterized protein</fullName>
    </submittedName>
</protein>
<organism evidence="1">
    <name type="scientific">Arundo donax</name>
    <name type="common">Giant reed</name>
    <name type="synonym">Donax arundinaceus</name>
    <dbReference type="NCBI Taxonomy" id="35708"/>
    <lineage>
        <taxon>Eukaryota</taxon>
        <taxon>Viridiplantae</taxon>
        <taxon>Streptophyta</taxon>
        <taxon>Embryophyta</taxon>
        <taxon>Tracheophyta</taxon>
        <taxon>Spermatophyta</taxon>
        <taxon>Magnoliopsida</taxon>
        <taxon>Liliopsida</taxon>
        <taxon>Poales</taxon>
        <taxon>Poaceae</taxon>
        <taxon>PACMAD clade</taxon>
        <taxon>Arundinoideae</taxon>
        <taxon>Arundineae</taxon>
        <taxon>Arundo</taxon>
    </lineage>
</organism>
<proteinExistence type="predicted"/>
<accession>A0A0A9FND1</accession>
<reference evidence="1" key="1">
    <citation type="submission" date="2014-09" db="EMBL/GenBank/DDBJ databases">
        <authorList>
            <person name="Magalhaes I.L.F."/>
            <person name="Oliveira U."/>
            <person name="Santos F.R."/>
            <person name="Vidigal T.H.D.A."/>
            <person name="Brescovit A.D."/>
            <person name="Santos A.J."/>
        </authorList>
    </citation>
    <scope>NUCLEOTIDE SEQUENCE</scope>
    <source>
        <tissue evidence="1">Shoot tissue taken approximately 20 cm above the soil surface</tissue>
    </source>
</reference>
<evidence type="ECO:0000313" key="1">
    <source>
        <dbReference type="EMBL" id="JAE13792.1"/>
    </source>
</evidence>
<name>A0A0A9FND1_ARUDO</name>
<dbReference type="EMBL" id="GBRH01184104">
    <property type="protein sequence ID" value="JAE13792.1"/>
    <property type="molecule type" value="Transcribed_RNA"/>
</dbReference>
<reference evidence="1" key="2">
    <citation type="journal article" date="2015" name="Data Brief">
        <title>Shoot transcriptome of the giant reed, Arundo donax.</title>
        <authorList>
            <person name="Barrero R.A."/>
            <person name="Guerrero F.D."/>
            <person name="Moolhuijzen P."/>
            <person name="Goolsby J.A."/>
            <person name="Tidwell J."/>
            <person name="Bellgard S.E."/>
            <person name="Bellgard M.I."/>
        </authorList>
    </citation>
    <scope>NUCLEOTIDE SEQUENCE</scope>
    <source>
        <tissue evidence="1">Shoot tissue taken approximately 20 cm above the soil surface</tissue>
    </source>
</reference>